<protein>
    <submittedName>
        <fullName evidence="2">Uncharacterized protein</fullName>
    </submittedName>
</protein>
<feature type="compositionally biased region" description="Low complexity" evidence="1">
    <location>
        <begin position="28"/>
        <end position="42"/>
    </location>
</feature>
<dbReference type="Proteomes" id="UP000326641">
    <property type="component" value="Unassembled WGS sequence"/>
</dbReference>
<keyword evidence="3" id="KW-1185">Reference proteome</keyword>
<feature type="region of interest" description="Disordered" evidence="1">
    <location>
        <begin position="213"/>
        <end position="234"/>
    </location>
</feature>
<sequence length="234" mass="24708">MVDLSGLPDARRGLGQPQARHERGSPQAPAMPATPAAAGGAGAASTAPAVRKLDGLAIRILDILSRQLGDDAGSERTTSIARSVEASVQHLERDDAARPANRQEGESQLGEWRQAWIALPADVAPSPLHLQWRERGEAARSNGLGRRFVINVRLTRLGALELDGLMSDCGNRFDLIVRSEAMLPPPVRAGVRQMFETALGILAARGGLAFEAEGQDPAAPGRCDRPPGSPGLVT</sequence>
<evidence type="ECO:0000313" key="2">
    <source>
        <dbReference type="EMBL" id="VUX44975.1"/>
    </source>
</evidence>
<comment type="caution">
    <text evidence="2">The sequence shown here is derived from an EMBL/GenBank/DDBJ whole genome shotgun (WGS) entry which is preliminary data.</text>
</comment>
<feature type="region of interest" description="Disordered" evidence="1">
    <location>
        <begin position="1"/>
        <end position="42"/>
    </location>
</feature>
<gene>
    <name evidence="2" type="ORF">DF3PA_10100</name>
</gene>
<feature type="region of interest" description="Disordered" evidence="1">
    <location>
        <begin position="86"/>
        <end position="107"/>
    </location>
</feature>
<accession>A0A564W9P1</accession>
<dbReference type="AlphaFoldDB" id="A0A564W9P1"/>
<evidence type="ECO:0000256" key="1">
    <source>
        <dbReference type="SAM" id="MobiDB-lite"/>
    </source>
</evidence>
<name>A0A564W9P1_9PROT</name>
<proteinExistence type="predicted"/>
<reference evidence="2" key="1">
    <citation type="submission" date="2018-11" db="EMBL/GenBank/DDBJ databases">
        <authorList>
            <person name="Onetto C."/>
        </authorList>
    </citation>
    <scope>NUCLEOTIDE SEQUENCE [LARGE SCALE GENOMIC DNA]</scope>
</reference>
<dbReference type="EMBL" id="UXAT02000001">
    <property type="protein sequence ID" value="VUX44975.1"/>
    <property type="molecule type" value="Genomic_DNA"/>
</dbReference>
<feature type="compositionally biased region" description="Basic and acidic residues" evidence="1">
    <location>
        <begin position="90"/>
        <end position="105"/>
    </location>
</feature>
<evidence type="ECO:0000313" key="3">
    <source>
        <dbReference type="Proteomes" id="UP000326641"/>
    </source>
</evidence>
<organism evidence="2 3">
    <name type="scientific">Candidatus Defluviicoccus seviourii</name>
    <dbReference type="NCBI Taxonomy" id="2565273"/>
    <lineage>
        <taxon>Bacteria</taxon>
        <taxon>Pseudomonadati</taxon>
        <taxon>Pseudomonadota</taxon>
        <taxon>Alphaproteobacteria</taxon>
        <taxon>Rhodospirillales</taxon>
        <taxon>Rhodospirillaceae</taxon>
        <taxon>Defluviicoccus</taxon>
    </lineage>
</organism>